<name>A0AAF0UX48_SOLVR</name>
<keyword evidence="2" id="KW-1185">Reference proteome</keyword>
<dbReference type="EMBL" id="CP133622">
    <property type="protein sequence ID" value="WMV54072.1"/>
    <property type="molecule type" value="Genomic_DNA"/>
</dbReference>
<dbReference type="PANTHER" id="PTHR36617">
    <property type="entry name" value="PROTEIN, PUTATIVE-RELATED"/>
    <property type="match status" value="1"/>
</dbReference>
<dbReference type="Proteomes" id="UP001234989">
    <property type="component" value="Chromosome 11"/>
</dbReference>
<dbReference type="AlphaFoldDB" id="A0AAF0UX48"/>
<organism evidence="1 2">
    <name type="scientific">Solanum verrucosum</name>
    <dbReference type="NCBI Taxonomy" id="315347"/>
    <lineage>
        <taxon>Eukaryota</taxon>
        <taxon>Viridiplantae</taxon>
        <taxon>Streptophyta</taxon>
        <taxon>Embryophyta</taxon>
        <taxon>Tracheophyta</taxon>
        <taxon>Spermatophyta</taxon>
        <taxon>Magnoliopsida</taxon>
        <taxon>eudicotyledons</taxon>
        <taxon>Gunneridae</taxon>
        <taxon>Pentapetalae</taxon>
        <taxon>asterids</taxon>
        <taxon>lamiids</taxon>
        <taxon>Solanales</taxon>
        <taxon>Solanaceae</taxon>
        <taxon>Solanoideae</taxon>
        <taxon>Solaneae</taxon>
        <taxon>Solanum</taxon>
    </lineage>
</organism>
<evidence type="ECO:0000313" key="1">
    <source>
        <dbReference type="EMBL" id="WMV54072.1"/>
    </source>
</evidence>
<gene>
    <name evidence="1" type="ORF">MTR67_047457</name>
</gene>
<reference evidence="1" key="1">
    <citation type="submission" date="2023-08" db="EMBL/GenBank/DDBJ databases">
        <title>A de novo genome assembly of Solanum verrucosum Schlechtendal, a Mexican diploid species geographically isolated from the other diploid A-genome species in potato relatives.</title>
        <authorList>
            <person name="Hosaka K."/>
        </authorList>
    </citation>
    <scope>NUCLEOTIDE SEQUENCE</scope>
    <source>
        <tissue evidence="1">Young leaves</tissue>
    </source>
</reference>
<protein>
    <submittedName>
        <fullName evidence="1">Uncharacterized protein</fullName>
    </submittedName>
</protein>
<evidence type="ECO:0000313" key="2">
    <source>
        <dbReference type="Proteomes" id="UP001234989"/>
    </source>
</evidence>
<accession>A0AAF0UX48</accession>
<proteinExistence type="predicted"/>
<dbReference type="PANTHER" id="PTHR36617:SF16">
    <property type="entry name" value="OS04G0516500 PROTEIN"/>
    <property type="match status" value="1"/>
</dbReference>
<sequence>MIDNTGIRVGKGRRTLYWNDDWLGHGSVKELFPGFYSIATLPEANLETVKGVQRWNITFKRLLHDLPGKEGVFTVKSSYTLLSRSNHQIDHWPCLRWSMPATICELLMCWNYDGGAVRQKRWWKLVPACMDNLEGKEL</sequence>